<gene>
    <name evidence="2" type="ORF">DRP44_07585</name>
</gene>
<dbReference type="EMBL" id="QNBC01000128">
    <property type="protein sequence ID" value="RKX64842.1"/>
    <property type="molecule type" value="Genomic_DNA"/>
</dbReference>
<evidence type="ECO:0000256" key="1">
    <source>
        <dbReference type="SAM" id="Phobius"/>
    </source>
</evidence>
<dbReference type="Proteomes" id="UP000282321">
    <property type="component" value="Unassembled WGS sequence"/>
</dbReference>
<feature type="transmembrane region" description="Helical" evidence="1">
    <location>
        <begin position="6"/>
        <end position="28"/>
    </location>
</feature>
<reference evidence="2 3" key="1">
    <citation type="submission" date="2018-06" db="EMBL/GenBank/DDBJ databases">
        <title>Extensive metabolic versatility and redundancy in microbially diverse, dynamic hydrothermal sediments.</title>
        <authorList>
            <person name="Dombrowski N."/>
            <person name="Teske A."/>
            <person name="Baker B.J."/>
        </authorList>
    </citation>
    <scope>NUCLEOTIDE SEQUENCE [LARGE SCALE GENOMIC DNA]</scope>
    <source>
        <strain evidence="2">B35_G9</strain>
    </source>
</reference>
<organism evidence="2 3">
    <name type="scientific">candidate division TA06 bacterium</name>
    <dbReference type="NCBI Taxonomy" id="2250710"/>
    <lineage>
        <taxon>Bacteria</taxon>
        <taxon>Bacteria division TA06</taxon>
    </lineage>
</organism>
<keyword evidence="1" id="KW-1133">Transmembrane helix</keyword>
<name>A0A660S5A2_UNCT6</name>
<evidence type="ECO:0008006" key="4">
    <source>
        <dbReference type="Google" id="ProtNLM"/>
    </source>
</evidence>
<evidence type="ECO:0000313" key="2">
    <source>
        <dbReference type="EMBL" id="RKX64842.1"/>
    </source>
</evidence>
<accession>A0A660S5A2</accession>
<sequence length="33" mass="3597">MPISAWIMLIVGFGVLLGGIGFCIYKAYIANKH</sequence>
<keyword evidence="1" id="KW-0812">Transmembrane</keyword>
<dbReference type="AlphaFoldDB" id="A0A660S5A2"/>
<evidence type="ECO:0000313" key="3">
    <source>
        <dbReference type="Proteomes" id="UP000282321"/>
    </source>
</evidence>
<keyword evidence="1" id="KW-0472">Membrane</keyword>
<protein>
    <recommendedName>
        <fullName evidence="4">MetS family NSS transporter small subunit</fullName>
    </recommendedName>
</protein>
<comment type="caution">
    <text evidence="2">The sequence shown here is derived from an EMBL/GenBank/DDBJ whole genome shotgun (WGS) entry which is preliminary data.</text>
</comment>
<proteinExistence type="predicted"/>
<dbReference type="NCBIfam" id="NF033493">
    <property type="entry name" value="MetS_like_NSS"/>
    <property type="match status" value="1"/>
</dbReference>